<sequence>MKRFPRPRESIKHKLLEYMKNKHEIMGLRSDRISSFVLGWLL</sequence>
<accession>A0A4V2RWH6</accession>
<comment type="caution">
    <text evidence="1">The sequence shown here is derived from an EMBL/GenBank/DDBJ whole genome shotgun (WGS) entry which is preliminary data.</text>
</comment>
<evidence type="ECO:0000313" key="2">
    <source>
        <dbReference type="Proteomes" id="UP000295221"/>
    </source>
</evidence>
<proteinExistence type="predicted"/>
<dbReference type="Proteomes" id="UP000295221">
    <property type="component" value="Unassembled WGS sequence"/>
</dbReference>
<evidence type="ECO:0000313" key="1">
    <source>
        <dbReference type="EMBL" id="TCO08466.1"/>
    </source>
</evidence>
<protein>
    <submittedName>
        <fullName evidence="1">Uncharacterized protein</fullName>
    </submittedName>
</protein>
<dbReference type="EMBL" id="SLWK01000005">
    <property type="protein sequence ID" value="TCO08466.1"/>
    <property type="molecule type" value="Genomic_DNA"/>
</dbReference>
<keyword evidence="2" id="KW-1185">Reference proteome</keyword>
<reference evidence="1 2" key="1">
    <citation type="submission" date="2019-03" db="EMBL/GenBank/DDBJ databases">
        <title>Genomic Encyclopedia of Type Strains, Phase IV (KMG-IV): sequencing the most valuable type-strain genomes for metagenomic binning, comparative biology and taxonomic classification.</title>
        <authorList>
            <person name="Goeker M."/>
        </authorList>
    </citation>
    <scope>NUCLEOTIDE SEQUENCE [LARGE SCALE GENOMIC DNA]</scope>
    <source>
        <strain evidence="1 2">DSM 24179</strain>
    </source>
</reference>
<organism evidence="1 2">
    <name type="scientific">Natronoflexus pectinivorans</name>
    <dbReference type="NCBI Taxonomy" id="682526"/>
    <lineage>
        <taxon>Bacteria</taxon>
        <taxon>Pseudomonadati</taxon>
        <taxon>Bacteroidota</taxon>
        <taxon>Bacteroidia</taxon>
        <taxon>Marinilabiliales</taxon>
        <taxon>Marinilabiliaceae</taxon>
        <taxon>Natronoflexus</taxon>
    </lineage>
</organism>
<name>A0A4V2RWH6_9BACT</name>
<gene>
    <name evidence="1" type="ORF">EV194_105275</name>
</gene>
<dbReference type="AlphaFoldDB" id="A0A4V2RWH6"/>